<keyword evidence="4" id="KW-0560">Oxidoreductase</keyword>
<organism evidence="8 9">
    <name type="scientific">Aspergillus fumigatus (strain CBS 144.89 / FGSC A1163 / CEA10)</name>
    <name type="common">Neosartorya fumigata</name>
    <dbReference type="NCBI Taxonomy" id="451804"/>
    <lineage>
        <taxon>Eukaryota</taxon>
        <taxon>Fungi</taxon>
        <taxon>Dikarya</taxon>
        <taxon>Ascomycota</taxon>
        <taxon>Pezizomycotina</taxon>
        <taxon>Eurotiomycetes</taxon>
        <taxon>Eurotiomycetidae</taxon>
        <taxon>Eurotiales</taxon>
        <taxon>Aspergillaceae</taxon>
        <taxon>Aspergillus</taxon>
        <taxon>Aspergillus subgen. Fumigati</taxon>
    </lineage>
</organism>
<feature type="transmembrane region" description="Helical" evidence="6">
    <location>
        <begin position="28"/>
        <end position="48"/>
    </location>
</feature>
<evidence type="ECO:0000256" key="5">
    <source>
        <dbReference type="ARBA" id="ARBA00023033"/>
    </source>
</evidence>
<reference evidence="8 9" key="1">
    <citation type="journal article" date="2008" name="PLoS Genet.">
        <title>Genomic islands in the pathogenic filamentous fungus Aspergillus fumigatus.</title>
        <authorList>
            <person name="Fedorova N.D."/>
            <person name="Khaldi N."/>
            <person name="Joardar V.S."/>
            <person name="Maiti R."/>
            <person name="Amedeo P."/>
            <person name="Anderson M.J."/>
            <person name="Crabtree J."/>
            <person name="Silva J.C."/>
            <person name="Badger J.H."/>
            <person name="Albarraq A."/>
            <person name="Angiuoli S."/>
            <person name="Bussey H."/>
            <person name="Bowyer P."/>
            <person name="Cotty P.J."/>
            <person name="Dyer P.S."/>
            <person name="Egan A."/>
            <person name="Galens K."/>
            <person name="Fraser-Liggett C.M."/>
            <person name="Haas B.J."/>
            <person name="Inman J.M."/>
            <person name="Kent R."/>
            <person name="Lemieux S."/>
            <person name="Malavazi I."/>
            <person name="Orvis J."/>
            <person name="Roemer T."/>
            <person name="Ronning C.M."/>
            <person name="Sundaram J.P."/>
            <person name="Sutton G."/>
            <person name="Turner G."/>
            <person name="Venter J.C."/>
            <person name="White O.R."/>
            <person name="Whitty B.R."/>
            <person name="Youngman P."/>
            <person name="Wolfe K.H."/>
            <person name="Goldman G.H."/>
            <person name="Wortman J.R."/>
            <person name="Jiang B."/>
            <person name="Denning D.W."/>
            <person name="Nierman W.C."/>
        </authorList>
    </citation>
    <scope>NUCLEOTIDE SEQUENCE [LARGE SCALE GENOMIC DNA]</scope>
    <source>
        <strain evidence="9">CBS 144.89 / FGSC A1163 / CEA10</strain>
    </source>
</reference>
<dbReference type="GO" id="GO:0004497">
    <property type="term" value="F:monooxygenase activity"/>
    <property type="evidence" value="ECO:0007669"/>
    <property type="project" value="UniProtKB-KW"/>
</dbReference>
<dbReference type="PANTHER" id="PTHR13789:SF238">
    <property type="entry name" value="PUTATIVE (AFU_ORTHOLOGUE AFUA_2G01680)-RELATED"/>
    <property type="match status" value="1"/>
</dbReference>
<dbReference type="Gene3D" id="3.50.50.60">
    <property type="entry name" value="FAD/NAD(P)-binding domain"/>
    <property type="match status" value="1"/>
</dbReference>
<dbReference type="EMBL" id="DS499599">
    <property type="protein sequence ID" value="EDP49940.1"/>
    <property type="molecule type" value="Genomic_DNA"/>
</dbReference>
<keyword evidence="9" id="KW-1185">Reference proteome</keyword>
<evidence type="ECO:0000256" key="2">
    <source>
        <dbReference type="ARBA" id="ARBA00022630"/>
    </source>
</evidence>
<dbReference type="FunFam" id="3.50.50.60:FF:000115">
    <property type="entry name" value="Salicylate hydroxylase, putative"/>
    <property type="match status" value="1"/>
</dbReference>
<keyword evidence="6" id="KW-1133">Transmembrane helix</keyword>
<evidence type="ECO:0000313" key="9">
    <source>
        <dbReference type="Proteomes" id="UP000001699"/>
    </source>
</evidence>
<evidence type="ECO:0000256" key="1">
    <source>
        <dbReference type="ARBA" id="ARBA00007992"/>
    </source>
</evidence>
<accession>B0Y959</accession>
<feature type="domain" description="FAD-binding" evidence="7">
    <location>
        <begin position="27"/>
        <end position="238"/>
    </location>
</feature>
<comment type="similarity">
    <text evidence="1">Belongs to the paxM FAD-dependent monooxygenase family.</text>
</comment>
<gene>
    <name evidence="8" type="ORF">AFUB_079740</name>
</gene>
<name>B0Y959_ASPFC</name>
<dbReference type="AlphaFoldDB" id="B0Y959"/>
<dbReference type="GO" id="GO:0071949">
    <property type="term" value="F:FAD binding"/>
    <property type="evidence" value="ECO:0007669"/>
    <property type="project" value="InterPro"/>
</dbReference>
<dbReference type="SUPFAM" id="SSF54373">
    <property type="entry name" value="FAD-linked reductases, C-terminal domain"/>
    <property type="match status" value="1"/>
</dbReference>
<evidence type="ECO:0000313" key="8">
    <source>
        <dbReference type="EMBL" id="EDP49940.1"/>
    </source>
</evidence>
<evidence type="ECO:0000259" key="7">
    <source>
        <dbReference type="Pfam" id="PF01494"/>
    </source>
</evidence>
<protein>
    <submittedName>
        <fullName evidence="8">Monooxygenase, putative</fullName>
    </submittedName>
</protein>
<dbReference type="SUPFAM" id="SSF51905">
    <property type="entry name" value="FAD/NAD(P)-binding domain"/>
    <property type="match status" value="1"/>
</dbReference>
<sequence length="468" mass="52007">MVCVLALIINQDVDTGAIKAIKKTRLHIIVVGAGLAGISAAISCALAGHSVTVLEAAKELAEVGAGLQVTPNGSRLLRIWDLPQTLWDQAAEPTQLTVHRYSGAVLAREVDFDKNIRRKYGVPFVDLHRGDLQQGLYQRAQQLGVKFHLNARVQSVDPAVPSLTTLSGHQYHADLIVGADGLWSRTRECFLGTADPPKPTGDLAYRIVLSLDQIKQSPLRDWVSHPEVHFWIGPRSHAVGYSLKAGKMYNLVLLVPDDLPPGVTKQPGNVEEMKLLFEGWDPVLTQLLGYVDRVDKWKLMHREELPSWINEAHNFVLIRRKSNHQVTAGRGDSCHPMLPYLAQGANSSMEDGAALGTILKSVTRKEQLPNALHTFEKLRKLRSEAIARETFKQRNDFHMPDGPDQEARDKIFTSQLGKEITGAFPSRWTCPVVQPWIYGYDAIAEAEKALRGKGFLTIEELLSQEEIV</sequence>
<dbReference type="OrthoDB" id="16820at2759"/>
<dbReference type="PRINTS" id="PR00420">
    <property type="entry name" value="RNGMNOXGNASE"/>
</dbReference>
<dbReference type="HOGENOM" id="CLU_009665_19_3_1"/>
<keyword evidence="6" id="KW-0812">Transmembrane</keyword>
<evidence type="ECO:0000256" key="3">
    <source>
        <dbReference type="ARBA" id="ARBA00022827"/>
    </source>
</evidence>
<dbReference type="InterPro" id="IPR002938">
    <property type="entry name" value="FAD-bd"/>
</dbReference>
<dbReference type="InterPro" id="IPR036188">
    <property type="entry name" value="FAD/NAD-bd_sf"/>
</dbReference>
<evidence type="ECO:0000256" key="6">
    <source>
        <dbReference type="SAM" id="Phobius"/>
    </source>
</evidence>
<keyword evidence="2" id="KW-0285">Flavoprotein</keyword>
<keyword evidence="6" id="KW-0472">Membrane</keyword>
<keyword evidence="3" id="KW-0274">FAD</keyword>
<dbReference type="Proteomes" id="UP000001699">
    <property type="component" value="Unassembled WGS sequence"/>
</dbReference>
<keyword evidence="5 8" id="KW-0503">Monooxygenase</keyword>
<dbReference type="PhylomeDB" id="B0Y959"/>
<feature type="domain" description="FAD-binding" evidence="7">
    <location>
        <begin position="331"/>
        <end position="389"/>
    </location>
</feature>
<dbReference type="VEuPathDB" id="FungiDB:AFUB_079740"/>
<dbReference type="InterPro" id="IPR050493">
    <property type="entry name" value="FAD-dep_Monooxygenase_BioMet"/>
</dbReference>
<proteinExistence type="inferred from homology"/>
<dbReference type="Pfam" id="PF01494">
    <property type="entry name" value="FAD_binding_3"/>
    <property type="match status" value="2"/>
</dbReference>
<evidence type="ECO:0000256" key="4">
    <source>
        <dbReference type="ARBA" id="ARBA00023002"/>
    </source>
</evidence>
<dbReference type="PANTHER" id="PTHR13789">
    <property type="entry name" value="MONOOXYGENASE"/>
    <property type="match status" value="1"/>
</dbReference>